<feature type="signal peptide" evidence="18">
    <location>
        <begin position="1"/>
        <end position="18"/>
    </location>
</feature>
<keyword evidence="13" id="KW-0868">Chloride</keyword>
<feature type="domain" description="Neurotransmitter-gated ion-channel transmembrane" evidence="20">
    <location>
        <begin position="262"/>
        <end position="343"/>
    </location>
</feature>
<evidence type="ECO:0000256" key="12">
    <source>
        <dbReference type="ARBA" id="ARBA00023180"/>
    </source>
</evidence>
<keyword evidence="15" id="KW-1071">Ligand-gated ion channel</keyword>
<feature type="transmembrane region" description="Helical" evidence="18">
    <location>
        <begin position="450"/>
        <end position="467"/>
    </location>
</feature>
<dbReference type="PROSITE" id="PS00236">
    <property type="entry name" value="NEUROTR_ION_CHANNEL"/>
    <property type="match status" value="1"/>
</dbReference>
<evidence type="ECO:0000256" key="15">
    <source>
        <dbReference type="ARBA" id="ARBA00023286"/>
    </source>
</evidence>
<feature type="transmembrane region" description="Helical" evidence="18">
    <location>
        <begin position="288"/>
        <end position="305"/>
    </location>
</feature>
<dbReference type="Pfam" id="PF02932">
    <property type="entry name" value="Neur_chan_memb"/>
    <property type="match status" value="1"/>
</dbReference>
<dbReference type="Gene3D" id="2.70.170.10">
    <property type="entry name" value="Neurotransmitter-gated ion-channel ligand-binding domain"/>
    <property type="match status" value="1"/>
</dbReference>
<keyword evidence="1 18" id="KW-0813">Transport</keyword>
<organism evidence="21">
    <name type="scientific">Pardosa pseudoannulata</name>
    <dbReference type="NCBI Taxonomy" id="330961"/>
    <lineage>
        <taxon>Eukaryota</taxon>
        <taxon>Metazoa</taxon>
        <taxon>Ecdysozoa</taxon>
        <taxon>Arthropoda</taxon>
        <taxon>Chelicerata</taxon>
        <taxon>Arachnida</taxon>
        <taxon>Araneae</taxon>
        <taxon>Araneomorphae</taxon>
        <taxon>Entelegynae</taxon>
        <taxon>Lycosoidea</taxon>
        <taxon>Lycosidae</taxon>
        <taxon>Pardosa</taxon>
    </lineage>
</organism>
<comment type="similarity">
    <text evidence="18">Belongs to the ligand-gated ion channel (TC 1.A.9) family.</text>
</comment>
<dbReference type="PRINTS" id="PR01079">
    <property type="entry name" value="GABAARALPHA"/>
</dbReference>
<dbReference type="InterPro" id="IPR036734">
    <property type="entry name" value="Neur_chan_lig-bd_sf"/>
</dbReference>
<keyword evidence="10" id="KW-0675">Receptor</keyword>
<dbReference type="CDD" id="cd19007">
    <property type="entry name" value="LGIC_ECD_GABAR_GRD-like"/>
    <property type="match status" value="1"/>
</dbReference>
<evidence type="ECO:0000256" key="5">
    <source>
        <dbReference type="ARBA" id="ARBA00022989"/>
    </source>
</evidence>
<dbReference type="InterPro" id="IPR006201">
    <property type="entry name" value="Neur_channel"/>
</dbReference>
<comment type="subcellular location">
    <subcellularLocation>
        <location evidence="17">Postsynaptic cell membrane</location>
        <topology evidence="17">Multi-pass membrane protein</topology>
    </subcellularLocation>
</comment>
<dbReference type="InterPro" id="IPR006202">
    <property type="entry name" value="Neur_chan_lig-bd"/>
</dbReference>
<keyword evidence="3 18" id="KW-0812">Transmembrane</keyword>
<dbReference type="FunFam" id="2.70.170.10:FF:000043">
    <property type="entry name" value="Gamma-aminobutyric acid receptor alpha-like"/>
    <property type="match status" value="1"/>
</dbReference>
<dbReference type="GO" id="GO:0005230">
    <property type="term" value="F:extracellular ligand-gated monoatomic ion channel activity"/>
    <property type="evidence" value="ECO:0007669"/>
    <property type="project" value="InterPro"/>
</dbReference>
<dbReference type="EMBL" id="OR193780">
    <property type="protein sequence ID" value="WMV64437.1"/>
    <property type="molecule type" value="mRNA"/>
</dbReference>
<keyword evidence="16 18" id="KW-0407">Ion channel</keyword>
<evidence type="ECO:0000256" key="6">
    <source>
        <dbReference type="ARBA" id="ARBA00023018"/>
    </source>
</evidence>
<evidence type="ECO:0000256" key="10">
    <source>
        <dbReference type="ARBA" id="ARBA00023170"/>
    </source>
</evidence>
<evidence type="ECO:0000259" key="20">
    <source>
        <dbReference type="Pfam" id="PF02932"/>
    </source>
</evidence>
<evidence type="ECO:0000256" key="4">
    <source>
        <dbReference type="ARBA" id="ARBA00022729"/>
    </source>
</evidence>
<dbReference type="AlphaFoldDB" id="A0AA51UA68"/>
<gene>
    <name evidence="21" type="primary">Grd2</name>
</gene>
<evidence type="ECO:0000313" key="21">
    <source>
        <dbReference type="EMBL" id="WMV64437.1"/>
    </source>
</evidence>
<feature type="domain" description="Neurotransmitter-gated ion-channel ligand-binding" evidence="19">
    <location>
        <begin position="51"/>
        <end position="255"/>
    </location>
</feature>
<evidence type="ECO:0000259" key="19">
    <source>
        <dbReference type="Pfam" id="PF02931"/>
    </source>
</evidence>
<evidence type="ECO:0000256" key="1">
    <source>
        <dbReference type="ARBA" id="ARBA00022448"/>
    </source>
</evidence>
<dbReference type="SUPFAM" id="SSF63712">
    <property type="entry name" value="Nicotinic receptor ligand binding domain-like"/>
    <property type="match status" value="1"/>
</dbReference>
<keyword evidence="6" id="KW-0770">Synapse</keyword>
<name>A0AA51UA68_9ARAC</name>
<evidence type="ECO:0000256" key="14">
    <source>
        <dbReference type="ARBA" id="ARBA00023257"/>
    </source>
</evidence>
<evidence type="ECO:0000256" key="17">
    <source>
        <dbReference type="ARBA" id="ARBA00034104"/>
    </source>
</evidence>
<dbReference type="InterPro" id="IPR006028">
    <property type="entry name" value="GABAA/Glycine_rcpt"/>
</dbReference>
<feature type="chain" id="PRO_5041483117" evidence="18">
    <location>
        <begin position="19"/>
        <end position="479"/>
    </location>
</feature>
<evidence type="ECO:0000256" key="11">
    <source>
        <dbReference type="ARBA" id="ARBA00023173"/>
    </source>
</evidence>
<dbReference type="GO" id="GO:0034707">
    <property type="term" value="C:chloride channel complex"/>
    <property type="evidence" value="ECO:0007669"/>
    <property type="project" value="UniProtKB-KW"/>
</dbReference>
<keyword evidence="14" id="KW-0628">Postsynaptic cell membrane</keyword>
<keyword evidence="7 18" id="KW-0406">Ion transport</keyword>
<dbReference type="InterPro" id="IPR001390">
    <property type="entry name" value="GABAAa_rcpt"/>
</dbReference>
<evidence type="ECO:0000256" key="8">
    <source>
        <dbReference type="ARBA" id="ARBA00023136"/>
    </source>
</evidence>
<dbReference type="InterPro" id="IPR018000">
    <property type="entry name" value="Neurotransmitter_ion_chnl_CS"/>
</dbReference>
<feature type="transmembrane region" description="Helical" evidence="18">
    <location>
        <begin position="255"/>
        <end position="276"/>
    </location>
</feature>
<dbReference type="Gene3D" id="1.20.58.390">
    <property type="entry name" value="Neurotransmitter-gated ion-channel transmembrane domain"/>
    <property type="match status" value="1"/>
</dbReference>
<dbReference type="CDD" id="cd19049">
    <property type="entry name" value="LGIC_TM_anion"/>
    <property type="match status" value="1"/>
</dbReference>
<feature type="transmembrane region" description="Helical" evidence="18">
    <location>
        <begin position="317"/>
        <end position="337"/>
    </location>
</feature>
<dbReference type="GO" id="GO:0004890">
    <property type="term" value="F:GABA-A receptor activity"/>
    <property type="evidence" value="ECO:0007669"/>
    <property type="project" value="InterPro"/>
</dbReference>
<accession>A0AA51UA68</accession>
<dbReference type="InterPro" id="IPR006029">
    <property type="entry name" value="Neurotrans-gated_channel_TM"/>
</dbReference>
<evidence type="ECO:0000256" key="9">
    <source>
        <dbReference type="ARBA" id="ARBA00023157"/>
    </source>
</evidence>
<sequence length="479" mass="54515">MIILFVFILLAQDGSCNTKSKPSGKMSAPGFETIKRPSNASATLELSRNISQVLEHLLENYDNRQRPDHGGSPTIVTTNFLIRSMGPISELDMEYSMDCYFRQKWIDRRLMFEGPIESLSLNIKMLEGIWKPDTYFHNGKGSYLHTITLPNKLLRIFQDGQVLYSMRLTIKATCPMLLQNFPMDKQSCPLVFGSYGYTVDHLMYQWDSKGAVSLNDGLVLSQYDLIDFPMKNATVTAKTGMFSVLQVNFNLRRHMGYFLIQVYVPCILIVVLSWVSFWINREATADRVGLGITTVLTLSTFGLDTKTDLPKVSYPTALDWFVIMCFTFVIATLLEFAGVHYFTKIGSGEFPCIESGFESETEDSFSTTKHGPRTVSGRDMVLYPSPIMRSAKRKRSSGHLPSCRDLRICCIQFWNCFLASEDYKAAMRRRVAGRTDAVNSVSKIDEISRILFPCCFVALNLFYWFLYGSKHQSSTWENT</sequence>
<dbReference type="PRINTS" id="PR00252">
    <property type="entry name" value="NRIONCHANNEL"/>
</dbReference>
<keyword evidence="2" id="KW-1003">Cell membrane</keyword>
<keyword evidence="12" id="KW-0325">Glycoprotein</keyword>
<keyword evidence="8 18" id="KW-0472">Membrane</keyword>
<reference evidence="21" key="1">
    <citation type="submission" date="2023-06" db="EMBL/GenBank/DDBJ databases">
        <authorList>
            <person name="Wang J.T."/>
            <person name="Liu Z.W."/>
        </authorList>
    </citation>
    <scope>NUCLEOTIDE SEQUENCE</scope>
</reference>
<keyword evidence="9" id="KW-1015">Disulfide bond</keyword>
<keyword evidence="4 18" id="KW-0732">Signal</keyword>
<proteinExistence type="evidence at transcript level"/>
<evidence type="ECO:0000256" key="3">
    <source>
        <dbReference type="ARBA" id="ARBA00022692"/>
    </source>
</evidence>
<dbReference type="NCBIfam" id="TIGR00860">
    <property type="entry name" value="LIC"/>
    <property type="match status" value="1"/>
</dbReference>
<dbReference type="PANTHER" id="PTHR18945">
    <property type="entry name" value="NEUROTRANSMITTER GATED ION CHANNEL"/>
    <property type="match status" value="1"/>
</dbReference>
<evidence type="ECO:0000256" key="2">
    <source>
        <dbReference type="ARBA" id="ARBA00022475"/>
    </source>
</evidence>
<dbReference type="GO" id="GO:0045211">
    <property type="term" value="C:postsynaptic membrane"/>
    <property type="evidence" value="ECO:0007669"/>
    <property type="project" value="UniProtKB-SubCell"/>
</dbReference>
<dbReference type="PRINTS" id="PR00253">
    <property type="entry name" value="GABAARECEPTR"/>
</dbReference>
<evidence type="ECO:0000256" key="16">
    <source>
        <dbReference type="ARBA" id="ARBA00023303"/>
    </source>
</evidence>
<dbReference type="GO" id="GO:0005254">
    <property type="term" value="F:chloride channel activity"/>
    <property type="evidence" value="ECO:0007669"/>
    <property type="project" value="UniProtKB-KW"/>
</dbReference>
<dbReference type="InterPro" id="IPR038050">
    <property type="entry name" value="Neuro_actylchol_rec"/>
</dbReference>
<dbReference type="GO" id="GO:0099095">
    <property type="term" value="F:ligand-gated monoatomic anion channel activity"/>
    <property type="evidence" value="ECO:0007669"/>
    <property type="project" value="UniProtKB-ARBA"/>
</dbReference>
<keyword evidence="11" id="KW-0869">Chloride channel</keyword>
<evidence type="ECO:0000256" key="7">
    <source>
        <dbReference type="ARBA" id="ARBA00023065"/>
    </source>
</evidence>
<dbReference type="Pfam" id="PF02931">
    <property type="entry name" value="Neur_chan_LBD"/>
    <property type="match status" value="1"/>
</dbReference>
<dbReference type="InterPro" id="IPR036719">
    <property type="entry name" value="Neuro-gated_channel_TM_sf"/>
</dbReference>
<dbReference type="SUPFAM" id="SSF90112">
    <property type="entry name" value="Neurotransmitter-gated ion-channel transmembrane pore"/>
    <property type="match status" value="1"/>
</dbReference>
<protein>
    <submittedName>
        <fullName evidence="21">GABA-gated anion channel Grd subunit</fullName>
    </submittedName>
</protein>
<keyword evidence="5 18" id="KW-1133">Transmembrane helix</keyword>
<evidence type="ECO:0000256" key="13">
    <source>
        <dbReference type="ARBA" id="ARBA00023214"/>
    </source>
</evidence>
<evidence type="ECO:0000256" key="18">
    <source>
        <dbReference type="RuleBase" id="RU000687"/>
    </source>
</evidence>